<proteinExistence type="predicted"/>
<reference evidence="2" key="1">
    <citation type="submission" date="2023-06" db="EMBL/GenBank/DDBJ databases">
        <authorList>
            <person name="Kurt Z."/>
        </authorList>
    </citation>
    <scope>NUCLEOTIDE SEQUENCE</scope>
</reference>
<evidence type="ECO:0000313" key="4">
    <source>
        <dbReference type="Proteomes" id="UP001642409"/>
    </source>
</evidence>
<comment type="caution">
    <text evidence="2">The sequence shown here is derived from an EMBL/GenBank/DDBJ whole genome shotgun (WGS) entry which is preliminary data.</text>
</comment>
<accession>A0AA86VC39</accession>
<dbReference type="EMBL" id="CATOUU010000953">
    <property type="protein sequence ID" value="CAI9962473.1"/>
    <property type="molecule type" value="Genomic_DNA"/>
</dbReference>
<dbReference type="AlphaFoldDB" id="A0AA86VC39"/>
<keyword evidence="4" id="KW-1185">Reference proteome</keyword>
<organism evidence="2">
    <name type="scientific">Hexamita inflata</name>
    <dbReference type="NCBI Taxonomy" id="28002"/>
    <lineage>
        <taxon>Eukaryota</taxon>
        <taxon>Metamonada</taxon>
        <taxon>Diplomonadida</taxon>
        <taxon>Hexamitidae</taxon>
        <taxon>Hexamitinae</taxon>
        <taxon>Hexamita</taxon>
    </lineage>
</organism>
<name>A0AA86VC39_9EUKA</name>
<protein>
    <submittedName>
        <fullName evidence="3">Hypothetical_protein</fullName>
    </submittedName>
</protein>
<keyword evidence="1" id="KW-0812">Transmembrane</keyword>
<evidence type="ECO:0000313" key="3">
    <source>
        <dbReference type="EMBL" id="CAL6088059.1"/>
    </source>
</evidence>
<evidence type="ECO:0000256" key="1">
    <source>
        <dbReference type="SAM" id="Phobius"/>
    </source>
</evidence>
<evidence type="ECO:0000313" key="2">
    <source>
        <dbReference type="EMBL" id="CAI9962473.1"/>
    </source>
</evidence>
<reference evidence="3 4" key="2">
    <citation type="submission" date="2024-07" db="EMBL/GenBank/DDBJ databases">
        <authorList>
            <person name="Akdeniz Z."/>
        </authorList>
    </citation>
    <scope>NUCLEOTIDE SEQUENCE [LARGE SCALE GENOMIC DNA]</scope>
</reference>
<keyword evidence="1" id="KW-1133">Transmembrane helix</keyword>
<feature type="transmembrane region" description="Helical" evidence="1">
    <location>
        <begin position="87"/>
        <end position="115"/>
    </location>
</feature>
<sequence length="153" mass="17611">MHHAGETTIIAGTDIQACCAAALCKPICAFVDINDIFQSDLNGIQFQTMSLLERIQNCISNHNLDLQSFMDYRIRCLISKSSSNKLTIIYCIVFSLLNKAFLCIKQLLLVLYIFFLKNSTMLFKYCDCSSINLKIIRFKNNWCIWIPTLEMLF</sequence>
<dbReference type="EMBL" id="CAXDID020000405">
    <property type="protein sequence ID" value="CAL6088059.1"/>
    <property type="molecule type" value="Genomic_DNA"/>
</dbReference>
<gene>
    <name evidence="2" type="ORF">HINF_LOCUS50118</name>
    <name evidence="3" type="ORF">HINF_LOCUS63943</name>
</gene>
<keyword evidence="1" id="KW-0472">Membrane</keyword>
<dbReference type="Proteomes" id="UP001642409">
    <property type="component" value="Unassembled WGS sequence"/>
</dbReference>